<dbReference type="InterPro" id="IPR000235">
    <property type="entry name" value="Ribosomal_uS7"/>
</dbReference>
<keyword evidence="4" id="KW-0496">Mitochondrion</keyword>
<dbReference type="RefSeq" id="XP_038778538.1">
    <property type="nucleotide sequence ID" value="XM_038922610.1"/>
</dbReference>
<evidence type="ECO:0000256" key="7">
    <source>
        <dbReference type="ARBA" id="ARBA00039306"/>
    </source>
</evidence>
<dbReference type="Gene3D" id="1.10.455.10">
    <property type="entry name" value="Ribosomal protein S7 domain"/>
    <property type="match status" value="1"/>
</dbReference>
<dbReference type="EMBL" id="CP064813">
    <property type="protein sequence ID" value="QPG74973.1"/>
    <property type="molecule type" value="Genomic_DNA"/>
</dbReference>
<sequence length="776" mass="87762">MLSVIHSGGARVQCFALRRCSVSHAISAGVLKSMCLVMNKSSLASSKRNEYKELKEFFKTKEIDDDGYFIRKGVYTQKDFENSTYSQYMKQLDKEKARLVEEKLQVLAELCGFSVADLRKRLETKVNARIDAVKTKTSHIESVLNDFNTQLSLPEQNPVDFVGEIVNSLTNFKGDIESSPVFNYIRQLDIKFANLVKNLVENDSPQEKDVEELYEYIENGGEIGEMTKPELTKLIGMIYEKYEGDEKVDQSLESDTKSSESPNSQLLVSIFDNLNSFATVKDAPLYRFLEKVDNSFIKLLSEYLAVDSSDEAELRKQYDQIVTYVNNKESTLYKALEDPTSTACLEFHEIVSAPKPIDLMEIYEGLEAYKDYFSSELFLKMEKIDSTFTELLKELENVADDLQAETKNQEIDKYLDNTTTAIYKAMNEVQSDEYKELRAAIDDENRKAENMISLSGIIERLINKGASSDEFNVIERIDGNFADVVKPLLVKEGEGNALEAAKRVEEAASDPESAIFEAIHEQDSPAHKVLEETFKNKEEALEASPAVGSSSSTSAVDRDVQKFVEEDQMSLPKDVQSMNRMYDLTISAIDELKSDLEHNTFEPIGHNVSEQVSKLLGFQPSEAQVDEVEALKGKPLPVHKDEVLDLCVNLIMKGGKKDQARKYVNRALYLIYLQTRTNPVELLKKALDTAAPLVITKTVKTGFAKNYIVPVPLTARQRNRMAFLWILDSSDSRASNDFSVRLAEEIINVYKGNSKILEKRVLSHKLAIANRSYLRI</sequence>
<evidence type="ECO:0000256" key="8">
    <source>
        <dbReference type="SAM" id="Coils"/>
    </source>
</evidence>
<evidence type="ECO:0000256" key="5">
    <source>
        <dbReference type="ARBA" id="ARBA00023274"/>
    </source>
</evidence>
<keyword evidence="3" id="KW-0689">Ribosomal protein</keyword>
<dbReference type="Pfam" id="PF00177">
    <property type="entry name" value="Ribosomal_S7"/>
    <property type="match status" value="1"/>
</dbReference>
<accession>A0A875S224</accession>
<proteinExistence type="inferred from homology"/>
<dbReference type="GeneID" id="62195713"/>
<comment type="similarity">
    <text evidence="2">Belongs to the universal ribosomal protein uS7 family.</text>
</comment>
<dbReference type="Proteomes" id="UP000662931">
    <property type="component" value="Chromosome 2"/>
</dbReference>
<evidence type="ECO:0000313" key="10">
    <source>
        <dbReference type="EMBL" id="QPG74973.1"/>
    </source>
</evidence>
<dbReference type="KEGG" id="bnn:FOA43_002312"/>
<dbReference type="InterPro" id="IPR036823">
    <property type="entry name" value="Ribosomal_uS7_dom_sf"/>
</dbReference>
<protein>
    <recommendedName>
        <fullName evidence="7">Small ribosomal subunit protein uS7m</fullName>
    </recommendedName>
</protein>
<comment type="function">
    <text evidence="6">Component of the mitochondrial ribosome (mitoribosome), a dedicated translation machinery responsible for the synthesis of mitochondrial genome-encoded proteins, including at least some of the essential transmembrane subunits of the mitochondrial respiratory chain. The mitoribosomes are attached to the mitochondrial inner membrane and translation products are cotranslationally integrated into the membrane.</text>
</comment>
<dbReference type="GO" id="GO:0005840">
    <property type="term" value="C:ribosome"/>
    <property type="evidence" value="ECO:0007669"/>
    <property type="project" value="UniProtKB-KW"/>
</dbReference>
<name>A0A875S224_EENNA</name>
<dbReference type="InterPro" id="IPR047988">
    <property type="entry name" value="Ribosomal_uS7m_fungi"/>
</dbReference>
<feature type="coiled-coil region" evidence="8">
    <location>
        <begin position="388"/>
        <end position="454"/>
    </location>
</feature>
<evidence type="ECO:0000256" key="2">
    <source>
        <dbReference type="ARBA" id="ARBA00007151"/>
    </source>
</evidence>
<keyword evidence="8" id="KW-0175">Coiled coil</keyword>
<dbReference type="GO" id="GO:0006412">
    <property type="term" value="P:translation"/>
    <property type="evidence" value="ECO:0007669"/>
    <property type="project" value="InterPro"/>
</dbReference>
<feature type="domain" description="Small ribosomal subunit protein uS7" evidence="9">
    <location>
        <begin position="632"/>
        <end position="771"/>
    </location>
</feature>
<organism evidence="10 11">
    <name type="scientific">Eeniella nana</name>
    <name type="common">Yeast</name>
    <name type="synonym">Brettanomyces nanus</name>
    <dbReference type="NCBI Taxonomy" id="13502"/>
    <lineage>
        <taxon>Eukaryota</taxon>
        <taxon>Fungi</taxon>
        <taxon>Dikarya</taxon>
        <taxon>Ascomycota</taxon>
        <taxon>Saccharomycotina</taxon>
        <taxon>Pichiomycetes</taxon>
        <taxon>Pichiales</taxon>
        <taxon>Pichiaceae</taxon>
        <taxon>Brettanomyces</taxon>
    </lineage>
</organism>
<evidence type="ECO:0000256" key="3">
    <source>
        <dbReference type="ARBA" id="ARBA00022980"/>
    </source>
</evidence>
<evidence type="ECO:0000259" key="9">
    <source>
        <dbReference type="Pfam" id="PF00177"/>
    </source>
</evidence>
<gene>
    <name evidence="10" type="ORF">FOA43_002312</name>
</gene>
<dbReference type="FunFam" id="1.10.455.10:FF:000006">
    <property type="entry name" value="37S ribosomal protein S7, mitochondrial"/>
    <property type="match status" value="1"/>
</dbReference>
<dbReference type="InterPro" id="IPR023798">
    <property type="entry name" value="Ribosomal_uS7_dom"/>
</dbReference>
<evidence type="ECO:0000256" key="6">
    <source>
        <dbReference type="ARBA" id="ARBA00037226"/>
    </source>
</evidence>
<dbReference type="AlphaFoldDB" id="A0A875S224"/>
<evidence type="ECO:0000256" key="4">
    <source>
        <dbReference type="ARBA" id="ARBA00023128"/>
    </source>
</evidence>
<evidence type="ECO:0000313" key="11">
    <source>
        <dbReference type="Proteomes" id="UP000662931"/>
    </source>
</evidence>
<reference evidence="10" key="1">
    <citation type="submission" date="2020-10" db="EMBL/GenBank/DDBJ databases">
        <authorList>
            <person name="Roach M.J.R."/>
        </authorList>
    </citation>
    <scope>NUCLEOTIDE SEQUENCE</scope>
    <source>
        <strain evidence="10">CBS 1945</strain>
    </source>
</reference>
<dbReference type="PANTHER" id="PTHR11205">
    <property type="entry name" value="RIBOSOMAL PROTEIN S7"/>
    <property type="match status" value="1"/>
</dbReference>
<dbReference type="CDD" id="cd14868">
    <property type="entry name" value="uS7_Mitochondria_Fungi"/>
    <property type="match status" value="1"/>
</dbReference>
<dbReference type="OrthoDB" id="9972728at2759"/>
<evidence type="ECO:0000256" key="1">
    <source>
        <dbReference type="ARBA" id="ARBA00004173"/>
    </source>
</evidence>
<dbReference type="SUPFAM" id="SSF47973">
    <property type="entry name" value="Ribosomal protein S7"/>
    <property type="match status" value="1"/>
</dbReference>
<keyword evidence="5" id="KW-0687">Ribonucleoprotein</keyword>
<keyword evidence="11" id="KW-1185">Reference proteome</keyword>
<dbReference type="GO" id="GO:1990904">
    <property type="term" value="C:ribonucleoprotein complex"/>
    <property type="evidence" value="ECO:0007669"/>
    <property type="project" value="UniProtKB-KW"/>
</dbReference>
<dbReference type="GO" id="GO:0005739">
    <property type="term" value="C:mitochondrion"/>
    <property type="evidence" value="ECO:0007669"/>
    <property type="project" value="UniProtKB-SubCell"/>
</dbReference>
<comment type="subcellular location">
    <subcellularLocation>
        <location evidence="1">Mitochondrion</location>
    </subcellularLocation>
</comment>